<keyword evidence="4 6" id="KW-1133">Transmembrane helix</keyword>
<feature type="transmembrane region" description="Helical" evidence="6">
    <location>
        <begin position="103"/>
        <end position="120"/>
    </location>
</feature>
<accession>A0A076LPN7</accession>
<keyword evidence="6" id="KW-1003">Cell membrane</keyword>
<gene>
    <name evidence="7" type="ORF">ETEE_3444</name>
</gene>
<feature type="transmembrane region" description="Helical" evidence="6">
    <location>
        <begin position="177"/>
        <end position="198"/>
    </location>
</feature>
<dbReference type="Proteomes" id="UP000028681">
    <property type="component" value="Chromosome"/>
</dbReference>
<evidence type="ECO:0000256" key="5">
    <source>
        <dbReference type="ARBA" id="ARBA00023136"/>
    </source>
</evidence>
<dbReference type="KEGG" id="ete:ETEE_3444"/>
<dbReference type="HOGENOM" id="CLU_045498_5_4_6"/>
<reference evidence="7 8" key="1">
    <citation type="journal article" date="2012" name="PLoS ONE">
        <title>Edwardsiella comparative phylogenomics reveal the new intra/inter-species taxonomic relationships, virulence evolution and niche adaptation mechanisms.</title>
        <authorList>
            <person name="Yang M."/>
            <person name="Lv Y."/>
            <person name="Xiao J."/>
            <person name="Wu H."/>
            <person name="Zheng H."/>
            <person name="Liu Q."/>
            <person name="Zhang Y."/>
            <person name="Wang Q."/>
        </authorList>
    </citation>
    <scope>NUCLEOTIDE SEQUENCE [LARGE SCALE GENOMIC DNA]</scope>
    <source>
        <strain evidence="8">080813</strain>
    </source>
</reference>
<evidence type="ECO:0000313" key="8">
    <source>
        <dbReference type="Proteomes" id="UP000028681"/>
    </source>
</evidence>
<dbReference type="InterPro" id="IPR002781">
    <property type="entry name" value="TM_pro_TauE-like"/>
</dbReference>
<dbReference type="GO" id="GO:0005886">
    <property type="term" value="C:plasma membrane"/>
    <property type="evidence" value="ECO:0007669"/>
    <property type="project" value="UniProtKB-SubCell"/>
</dbReference>
<proteinExistence type="inferred from homology"/>
<dbReference type="RefSeq" id="WP_034165192.1">
    <property type="nucleotide sequence ID" value="NZ_CP006664.1"/>
</dbReference>
<keyword evidence="5 6" id="KW-0472">Membrane</keyword>
<feature type="transmembrane region" description="Helical" evidence="6">
    <location>
        <begin position="141"/>
        <end position="165"/>
    </location>
</feature>
<evidence type="ECO:0000313" key="7">
    <source>
        <dbReference type="EMBL" id="AIJ09866.1"/>
    </source>
</evidence>
<evidence type="ECO:0000256" key="2">
    <source>
        <dbReference type="ARBA" id="ARBA00009142"/>
    </source>
</evidence>
<sequence>MSLGVLALLCVCGAATSLLSALFGLGGGIVLVPVLHVLFPHCEVQLLAATSLSVVMLAAFINVLAFWRQQARPDARLLIWWALGVSAGMQLGVHISFLLPGKAILLIFAAILLLMALRNLRRPRPVAASAMSPRCTRNRGMGLCFAGGTVAGITGLGGGSVLAPLLSLLPAIPRRQVAVYCNWLLLLGSAVTVTTYLLRTPPAGALLPGAGQFGYVNLSVVLPVFSCALLTQPLAMRLRRQMSEARQRQAFSAVLSGMALFIVLTL</sequence>
<dbReference type="Pfam" id="PF01925">
    <property type="entry name" value="TauE"/>
    <property type="match status" value="1"/>
</dbReference>
<evidence type="ECO:0000256" key="6">
    <source>
        <dbReference type="RuleBase" id="RU363041"/>
    </source>
</evidence>
<dbReference type="GeneID" id="33940882"/>
<dbReference type="AlphaFoldDB" id="A0A076LPN7"/>
<dbReference type="PANTHER" id="PTHR43483:SF3">
    <property type="entry name" value="MEMBRANE TRANSPORTER PROTEIN HI_0806-RELATED"/>
    <property type="match status" value="1"/>
</dbReference>
<keyword evidence="3 6" id="KW-0812">Transmembrane</keyword>
<organism evidence="7 8">
    <name type="scientific">Edwardsiella anguillarum ET080813</name>
    <dbReference type="NCBI Taxonomy" id="667120"/>
    <lineage>
        <taxon>Bacteria</taxon>
        <taxon>Pseudomonadati</taxon>
        <taxon>Pseudomonadota</taxon>
        <taxon>Gammaproteobacteria</taxon>
        <taxon>Enterobacterales</taxon>
        <taxon>Hafniaceae</taxon>
        <taxon>Edwardsiella</taxon>
    </lineage>
</organism>
<dbReference type="EMBL" id="CP006664">
    <property type="protein sequence ID" value="AIJ09866.1"/>
    <property type="molecule type" value="Genomic_DNA"/>
</dbReference>
<name>A0A076LPN7_9GAMM</name>
<feature type="transmembrane region" description="Helical" evidence="6">
    <location>
        <begin position="210"/>
        <end position="235"/>
    </location>
</feature>
<comment type="subcellular location">
    <subcellularLocation>
        <location evidence="6">Cell membrane</location>
        <topology evidence="6">Multi-pass membrane protein</topology>
    </subcellularLocation>
    <subcellularLocation>
        <location evidence="1">Membrane</location>
        <topology evidence="1">Multi-pass membrane protein</topology>
    </subcellularLocation>
</comment>
<evidence type="ECO:0000256" key="3">
    <source>
        <dbReference type="ARBA" id="ARBA00022692"/>
    </source>
</evidence>
<protein>
    <recommendedName>
        <fullName evidence="6">Probable membrane transporter protein</fullName>
    </recommendedName>
</protein>
<comment type="similarity">
    <text evidence="2 6">Belongs to the 4-toluene sulfonate uptake permease (TSUP) (TC 2.A.102) family.</text>
</comment>
<evidence type="ECO:0000256" key="1">
    <source>
        <dbReference type="ARBA" id="ARBA00004141"/>
    </source>
</evidence>
<dbReference type="PANTHER" id="PTHR43483">
    <property type="entry name" value="MEMBRANE TRANSPORTER PROTEIN HI_0806-RELATED"/>
    <property type="match status" value="1"/>
</dbReference>
<feature type="transmembrane region" description="Helical" evidence="6">
    <location>
        <begin position="77"/>
        <end position="97"/>
    </location>
</feature>
<feature type="transmembrane region" description="Helical" evidence="6">
    <location>
        <begin position="44"/>
        <end position="65"/>
    </location>
</feature>
<evidence type="ECO:0000256" key="4">
    <source>
        <dbReference type="ARBA" id="ARBA00022989"/>
    </source>
</evidence>